<protein>
    <submittedName>
        <fullName evidence="1">20096_t:CDS:1</fullName>
    </submittedName>
</protein>
<name>A0A9N9N9B9_9GLOM</name>
<dbReference type="AlphaFoldDB" id="A0A9N9N9B9"/>
<reference evidence="1" key="1">
    <citation type="submission" date="2021-06" db="EMBL/GenBank/DDBJ databases">
        <authorList>
            <person name="Kallberg Y."/>
            <person name="Tangrot J."/>
            <person name="Rosling A."/>
        </authorList>
    </citation>
    <scope>NUCLEOTIDE SEQUENCE</scope>
    <source>
        <strain evidence="1">FL966</strain>
    </source>
</reference>
<keyword evidence="2" id="KW-1185">Reference proteome</keyword>
<organism evidence="1 2">
    <name type="scientific">Cetraspora pellucida</name>
    <dbReference type="NCBI Taxonomy" id="1433469"/>
    <lineage>
        <taxon>Eukaryota</taxon>
        <taxon>Fungi</taxon>
        <taxon>Fungi incertae sedis</taxon>
        <taxon>Mucoromycota</taxon>
        <taxon>Glomeromycotina</taxon>
        <taxon>Glomeromycetes</taxon>
        <taxon>Diversisporales</taxon>
        <taxon>Gigasporaceae</taxon>
        <taxon>Cetraspora</taxon>
    </lineage>
</organism>
<accession>A0A9N9N9B9</accession>
<dbReference type="Proteomes" id="UP000789759">
    <property type="component" value="Unassembled WGS sequence"/>
</dbReference>
<dbReference type="OrthoDB" id="2397687at2759"/>
<gene>
    <name evidence="1" type="ORF">CPELLU_LOCUS12418</name>
</gene>
<dbReference type="EMBL" id="CAJVQA010011989">
    <property type="protein sequence ID" value="CAG8712695.1"/>
    <property type="molecule type" value="Genomic_DNA"/>
</dbReference>
<proteinExistence type="predicted"/>
<evidence type="ECO:0000313" key="2">
    <source>
        <dbReference type="Proteomes" id="UP000789759"/>
    </source>
</evidence>
<evidence type="ECO:0000313" key="1">
    <source>
        <dbReference type="EMBL" id="CAG8712695.1"/>
    </source>
</evidence>
<comment type="caution">
    <text evidence="1">The sequence shown here is derived from an EMBL/GenBank/DDBJ whole genome shotgun (WGS) entry which is preliminary data.</text>
</comment>
<sequence>MHTRYNIHKHIYKVVFSVLSNNMYNLICQFGILKNAFLTGEVLSLKLKEFPKLDNPSTDTTISIIEAAKL</sequence>